<dbReference type="Proteomes" id="UP000290288">
    <property type="component" value="Unassembled WGS sequence"/>
</dbReference>
<name>A0A4V1Q4T1_9AGAR</name>
<dbReference type="AlphaFoldDB" id="A0A4V1Q4T1"/>
<evidence type="ECO:0000256" key="1">
    <source>
        <dbReference type="SAM" id="MobiDB-lite"/>
    </source>
</evidence>
<accession>A0A4V1Q4T1</accession>
<sequence length="180" mass="19310">MKLSAATLTVLATVFASKLAFVSGLPMPFAENDINLSVEMREVDNGIEDVWARDLYAQLLDEIYSRGMDDDDLLLYARSPMHIPIPPHLGMAPKAADLAKNAGARKLTNTLSDEIAKSGSGGQGPKLPITRQDIANAIKKPQPSPPKPAVPNAVALGKQTQQSLTNVAQKINLQKTTAKK</sequence>
<evidence type="ECO:0000256" key="2">
    <source>
        <dbReference type="SAM" id="SignalP"/>
    </source>
</evidence>
<evidence type="ECO:0000313" key="3">
    <source>
        <dbReference type="EMBL" id="RXW23168.1"/>
    </source>
</evidence>
<evidence type="ECO:0000313" key="4">
    <source>
        <dbReference type="Proteomes" id="UP000290288"/>
    </source>
</evidence>
<proteinExistence type="predicted"/>
<reference evidence="3 4" key="1">
    <citation type="submission" date="2019-01" db="EMBL/GenBank/DDBJ databases">
        <title>Draft genome sequence of Psathyrella aberdarensis IHI B618.</title>
        <authorList>
            <person name="Buettner E."/>
            <person name="Kellner H."/>
        </authorList>
    </citation>
    <scope>NUCLEOTIDE SEQUENCE [LARGE SCALE GENOMIC DNA]</scope>
    <source>
        <strain evidence="3 4">IHI B618</strain>
    </source>
</reference>
<protein>
    <submittedName>
        <fullName evidence="3">Uncharacterized protein</fullName>
    </submittedName>
</protein>
<keyword evidence="2" id="KW-0732">Signal</keyword>
<comment type="caution">
    <text evidence="3">The sequence shown here is derived from an EMBL/GenBank/DDBJ whole genome shotgun (WGS) entry which is preliminary data.</text>
</comment>
<organism evidence="3 4">
    <name type="scientific">Candolleomyces aberdarensis</name>
    <dbReference type="NCBI Taxonomy" id="2316362"/>
    <lineage>
        <taxon>Eukaryota</taxon>
        <taxon>Fungi</taxon>
        <taxon>Dikarya</taxon>
        <taxon>Basidiomycota</taxon>
        <taxon>Agaricomycotina</taxon>
        <taxon>Agaricomycetes</taxon>
        <taxon>Agaricomycetidae</taxon>
        <taxon>Agaricales</taxon>
        <taxon>Agaricineae</taxon>
        <taxon>Psathyrellaceae</taxon>
        <taxon>Candolleomyces</taxon>
    </lineage>
</organism>
<feature type="region of interest" description="Disordered" evidence="1">
    <location>
        <begin position="114"/>
        <end position="152"/>
    </location>
</feature>
<dbReference type="OrthoDB" id="10474654at2759"/>
<keyword evidence="4" id="KW-1185">Reference proteome</keyword>
<gene>
    <name evidence="3" type="ORF">EST38_g2700</name>
</gene>
<dbReference type="EMBL" id="SDEE01000050">
    <property type="protein sequence ID" value="RXW23168.1"/>
    <property type="molecule type" value="Genomic_DNA"/>
</dbReference>
<feature type="chain" id="PRO_5020925400" evidence="2">
    <location>
        <begin position="25"/>
        <end position="180"/>
    </location>
</feature>
<feature type="signal peptide" evidence="2">
    <location>
        <begin position="1"/>
        <end position="24"/>
    </location>
</feature>